<sequence>MKNLRISTMTAIGRLFTNTIKLNNIYDYIDIDDVIRYVKYNKTDKGHDPKKEKNKTRKNQKQKKDFFNQMTLHVYDGVKKNNRHVNVKIFNNGKIQMTGIINNDQGSNILNILYNKLLKLDIIQLVPIDDNKLEIALINSDFNYGKTINRDRLYQYLIHQNIFVTYESCIYPGVKIGYYYKEGNKTGICNCATPCNGKGDGINSCRRVTIAVFHSGNIIITGGRSFDQLEQTYNFINKTLDSIFKTI</sequence>
<dbReference type="AlphaFoldDB" id="A0A6C0CYZ8"/>
<protein>
    <recommendedName>
        <fullName evidence="3">TATA-box binding protein</fullName>
    </recommendedName>
</protein>
<dbReference type="SUPFAM" id="SSF55945">
    <property type="entry name" value="TATA-box binding protein-like"/>
    <property type="match status" value="1"/>
</dbReference>
<organism evidence="2">
    <name type="scientific">viral metagenome</name>
    <dbReference type="NCBI Taxonomy" id="1070528"/>
    <lineage>
        <taxon>unclassified sequences</taxon>
        <taxon>metagenomes</taxon>
        <taxon>organismal metagenomes</taxon>
    </lineage>
</organism>
<accession>A0A6C0CYZ8</accession>
<name>A0A6C0CYZ8_9ZZZZ</name>
<feature type="region of interest" description="Disordered" evidence="1">
    <location>
        <begin position="43"/>
        <end position="62"/>
    </location>
</feature>
<reference evidence="2" key="1">
    <citation type="journal article" date="2020" name="Nature">
        <title>Giant virus diversity and host interactions through global metagenomics.</title>
        <authorList>
            <person name="Schulz F."/>
            <person name="Roux S."/>
            <person name="Paez-Espino D."/>
            <person name="Jungbluth S."/>
            <person name="Walsh D.A."/>
            <person name="Denef V.J."/>
            <person name="McMahon K.D."/>
            <person name="Konstantinidis K.T."/>
            <person name="Eloe-Fadrosh E.A."/>
            <person name="Kyrpides N.C."/>
            <person name="Woyke T."/>
        </authorList>
    </citation>
    <scope>NUCLEOTIDE SEQUENCE</scope>
    <source>
        <strain evidence="2">GVMAG-M-3300023110-24</strain>
    </source>
</reference>
<dbReference type="InterPro" id="IPR012295">
    <property type="entry name" value="TBP_dom_sf"/>
</dbReference>
<proteinExistence type="predicted"/>
<evidence type="ECO:0000313" key="2">
    <source>
        <dbReference type="EMBL" id="QHT09392.1"/>
    </source>
</evidence>
<evidence type="ECO:0008006" key="3">
    <source>
        <dbReference type="Google" id="ProtNLM"/>
    </source>
</evidence>
<feature type="compositionally biased region" description="Basic residues" evidence="1">
    <location>
        <begin position="52"/>
        <end position="61"/>
    </location>
</feature>
<dbReference type="Gene3D" id="3.30.310.10">
    <property type="entry name" value="TATA-Binding Protein"/>
    <property type="match status" value="1"/>
</dbReference>
<dbReference type="EMBL" id="MN739510">
    <property type="protein sequence ID" value="QHT09392.1"/>
    <property type="molecule type" value="Genomic_DNA"/>
</dbReference>
<evidence type="ECO:0000256" key="1">
    <source>
        <dbReference type="SAM" id="MobiDB-lite"/>
    </source>
</evidence>